<dbReference type="AlphaFoldDB" id="A0A3M7QJX3"/>
<dbReference type="EMBL" id="REGN01005926">
    <property type="protein sequence ID" value="RNA11562.1"/>
    <property type="molecule type" value="Genomic_DNA"/>
</dbReference>
<keyword evidence="5" id="KW-0325">Glycoprotein</keyword>
<dbReference type="PANTHER" id="PTHR45951">
    <property type="entry name" value="PROTEIN DISPATCHED-RELATED"/>
    <property type="match status" value="1"/>
</dbReference>
<evidence type="ECO:0000313" key="9">
    <source>
        <dbReference type="EMBL" id="RNA11562.1"/>
    </source>
</evidence>
<comment type="similarity">
    <text evidence="6">Belongs to the dispatched family.</text>
</comment>
<evidence type="ECO:0000313" key="10">
    <source>
        <dbReference type="Proteomes" id="UP000276133"/>
    </source>
</evidence>
<dbReference type="OrthoDB" id="193905at2759"/>
<feature type="domain" description="SSD" evidence="8">
    <location>
        <begin position="418"/>
        <end position="468"/>
    </location>
</feature>
<evidence type="ECO:0000256" key="2">
    <source>
        <dbReference type="ARBA" id="ARBA00022692"/>
    </source>
</evidence>
<dbReference type="GO" id="GO:0022857">
    <property type="term" value="F:transmembrane transporter activity"/>
    <property type="evidence" value="ECO:0007669"/>
    <property type="project" value="TreeGrafter"/>
</dbReference>
<evidence type="ECO:0000256" key="1">
    <source>
        <dbReference type="ARBA" id="ARBA00004141"/>
    </source>
</evidence>
<evidence type="ECO:0000259" key="8">
    <source>
        <dbReference type="PROSITE" id="PS50156"/>
    </source>
</evidence>
<feature type="transmembrane region" description="Helical" evidence="7">
    <location>
        <begin position="310"/>
        <end position="329"/>
    </location>
</feature>
<keyword evidence="3 7" id="KW-1133">Transmembrane helix</keyword>
<accession>A0A3M7QJX3</accession>
<evidence type="ECO:0000256" key="6">
    <source>
        <dbReference type="ARBA" id="ARBA00038046"/>
    </source>
</evidence>
<sequence>MNFLPFLVVIAAAKCSFYRSRNIPLFRHFCYRKIMLIALTLFSRLKISQLKISRLKINDCSQMILESKNPTVYSLLSFEGIIIQCNFIEQYLKPYLNNGVYKERRLNNGIQVESLSSVITKFSNKDSCNELDRIDVGNFTLIFNYCSSIYTEMSNFSLMDYPSVDKDEKLKKIPICQDQNLIDAYNYLVDKNYFLQNSDYVELSDIIDRDPLDFEQVEPPELKYTSIYLSVNKKDKNFLSKFYEIFLKPHFINKPIEINDNLAKFQIVALNFEIKEKTFEKSFTKSLKFCASSFFVACFLLILLTKSPSLLIAFLIILSLGFLDAYFFYKILLDIEFFSFINLLILVFLTCYTCTNIFLFSDTWSTAKIKNKFILYNFRHDSSKSDMEEDTYESNPFFNNYLENCVFYTYKNVLWPLLISLAVILCGILVLILTCSVVLVKIFAIFLAMAIFFSFFLTIFIVPAVLVLKQKIFCNQKPNLDIKKVQNFLLNFRNFINQLNLIHDKIFELYLPTFIVFYRYILIFVSVMIGACSMVAVFYQPGLKVSDESEFRLFSGNSPIEIYETKFSFKSDSGGIFVYQSQMPKKLAVSFIFGVQVDDDFKLVNKIDHSDISRGMVDFYDEKNQLWFEKFCKSLNNSLLGNMQLDSYEKTAETIEKIVYLEKNEQKNVCFYDLMKVVFSRKCTESNDMVESYCCDLQFPFDSDIFESCLRNKNFLDLFVSPYEQILAEKFYFNTVSGALDIIEYRIVSEHEWTSSYEKMTSIYQQIKDFYQSMVRIKYVDLSDQDQKSSNMEKMSFFVSNFDFFDYQRSIIMSMMMTVSLSFLILVLIILLITRNFFITLISVLTLVMSMSTTLGLLVLFNLKLNIINLISITTSMYLSINSVVYLSVSYSTLLSSSQETYQEFTTMFFVCENTIESLLKRFGSSIFKPCLLILISLTILAPNEIYSFQMIAVFYMLANVFSLFFTFFLYLPLCTITPAMSFCCDFRRDKEFSNFQANNNTSAADKLDHKNENSNVIFTTAI</sequence>
<reference evidence="9 10" key="1">
    <citation type="journal article" date="2018" name="Sci. Rep.">
        <title>Genomic signatures of local adaptation to the degree of environmental predictability in rotifers.</title>
        <authorList>
            <person name="Franch-Gras L."/>
            <person name="Hahn C."/>
            <person name="Garcia-Roger E.M."/>
            <person name="Carmona M.J."/>
            <person name="Serra M."/>
            <person name="Gomez A."/>
        </authorList>
    </citation>
    <scope>NUCLEOTIDE SEQUENCE [LARGE SCALE GENOMIC DNA]</scope>
    <source>
        <strain evidence="9">HYR1</strain>
    </source>
</reference>
<feature type="transmembrane region" description="Helical" evidence="7">
    <location>
        <begin position="517"/>
        <end position="539"/>
    </location>
</feature>
<evidence type="ECO:0000256" key="7">
    <source>
        <dbReference type="SAM" id="Phobius"/>
    </source>
</evidence>
<evidence type="ECO:0000256" key="4">
    <source>
        <dbReference type="ARBA" id="ARBA00023136"/>
    </source>
</evidence>
<feature type="domain" description="SSD" evidence="8">
    <location>
        <begin position="809"/>
        <end position="977"/>
    </location>
</feature>
<keyword evidence="2 7" id="KW-0812">Transmembrane</keyword>
<dbReference type="InterPro" id="IPR000731">
    <property type="entry name" value="SSD"/>
</dbReference>
<organism evidence="9 10">
    <name type="scientific">Brachionus plicatilis</name>
    <name type="common">Marine rotifer</name>
    <name type="synonym">Brachionus muelleri</name>
    <dbReference type="NCBI Taxonomy" id="10195"/>
    <lineage>
        <taxon>Eukaryota</taxon>
        <taxon>Metazoa</taxon>
        <taxon>Spiralia</taxon>
        <taxon>Gnathifera</taxon>
        <taxon>Rotifera</taxon>
        <taxon>Eurotatoria</taxon>
        <taxon>Monogononta</taxon>
        <taxon>Pseudotrocha</taxon>
        <taxon>Ploima</taxon>
        <taxon>Brachionidae</taxon>
        <taxon>Brachionus</taxon>
    </lineage>
</organism>
<dbReference type="SUPFAM" id="SSF82866">
    <property type="entry name" value="Multidrug efflux transporter AcrB transmembrane domain"/>
    <property type="match status" value="2"/>
</dbReference>
<keyword evidence="10" id="KW-1185">Reference proteome</keyword>
<name>A0A3M7QJX3_BRAPC</name>
<feature type="transmembrane region" description="Helical" evidence="7">
    <location>
        <begin position="954"/>
        <end position="974"/>
    </location>
</feature>
<comment type="subcellular location">
    <subcellularLocation>
        <location evidence="1">Membrane</location>
        <topology evidence="1">Multi-pass membrane protein</topology>
    </subcellularLocation>
</comment>
<dbReference type="GO" id="GO:0007224">
    <property type="term" value="P:smoothened signaling pathway"/>
    <property type="evidence" value="ECO:0007669"/>
    <property type="project" value="TreeGrafter"/>
</dbReference>
<evidence type="ECO:0000256" key="5">
    <source>
        <dbReference type="ARBA" id="ARBA00023180"/>
    </source>
</evidence>
<keyword evidence="4 7" id="KW-0472">Membrane</keyword>
<dbReference type="PROSITE" id="PS50156">
    <property type="entry name" value="SSD"/>
    <property type="match status" value="2"/>
</dbReference>
<dbReference type="Proteomes" id="UP000276133">
    <property type="component" value="Unassembled WGS sequence"/>
</dbReference>
<dbReference type="InterPro" id="IPR052081">
    <property type="entry name" value="Dispatched_Hh_regulator"/>
</dbReference>
<dbReference type="GO" id="GO:0016020">
    <property type="term" value="C:membrane"/>
    <property type="evidence" value="ECO:0007669"/>
    <property type="project" value="UniProtKB-SubCell"/>
</dbReference>
<feature type="transmembrane region" description="Helical" evidence="7">
    <location>
        <begin position="442"/>
        <end position="468"/>
    </location>
</feature>
<comment type="caution">
    <text evidence="9">The sequence shown here is derived from an EMBL/GenBank/DDBJ whole genome shotgun (WGS) entry which is preliminary data.</text>
</comment>
<gene>
    <name evidence="9" type="ORF">BpHYR1_001484</name>
</gene>
<feature type="transmembrane region" description="Helical" evidence="7">
    <location>
        <begin position="341"/>
        <end position="360"/>
    </location>
</feature>
<feature type="transmembrane region" description="Helical" evidence="7">
    <location>
        <begin position="839"/>
        <end position="860"/>
    </location>
</feature>
<feature type="transmembrane region" description="Helical" evidence="7">
    <location>
        <begin position="923"/>
        <end position="942"/>
    </location>
</feature>
<proteinExistence type="inferred from homology"/>
<protein>
    <submittedName>
        <fullName evidence="9">Dispatched-like protein</fullName>
    </submittedName>
</protein>
<feature type="transmembrane region" description="Helical" evidence="7">
    <location>
        <begin position="867"/>
        <end position="889"/>
    </location>
</feature>
<feature type="transmembrane region" description="Helical" evidence="7">
    <location>
        <begin position="413"/>
        <end position="435"/>
    </location>
</feature>
<dbReference type="PANTHER" id="PTHR45951:SF3">
    <property type="entry name" value="PROTEIN DISPATCHED"/>
    <property type="match status" value="1"/>
</dbReference>
<feature type="transmembrane region" description="Helical" evidence="7">
    <location>
        <begin position="286"/>
        <end position="304"/>
    </location>
</feature>
<feature type="transmembrane region" description="Helical" evidence="7">
    <location>
        <begin position="811"/>
        <end position="833"/>
    </location>
</feature>
<dbReference type="Gene3D" id="1.20.1640.10">
    <property type="entry name" value="Multidrug efflux transporter AcrB transmembrane domain"/>
    <property type="match status" value="2"/>
</dbReference>
<dbReference type="STRING" id="10195.A0A3M7QJX3"/>
<evidence type="ECO:0000256" key="3">
    <source>
        <dbReference type="ARBA" id="ARBA00022989"/>
    </source>
</evidence>